<dbReference type="GO" id="GO:0015562">
    <property type="term" value="F:efflux transmembrane transporter activity"/>
    <property type="evidence" value="ECO:0007669"/>
    <property type="project" value="InterPro"/>
</dbReference>
<gene>
    <name evidence="3" type="ORF">SAMN02745216_02016</name>
</gene>
<name>A0A1M6L3I8_9BACT</name>
<evidence type="ECO:0000256" key="2">
    <source>
        <dbReference type="SAM" id="SignalP"/>
    </source>
</evidence>
<dbReference type="PANTHER" id="PTHR30203">
    <property type="entry name" value="OUTER MEMBRANE CATION EFFLUX PROTEIN"/>
    <property type="match status" value="1"/>
</dbReference>
<dbReference type="Proteomes" id="UP000183994">
    <property type="component" value="Unassembled WGS sequence"/>
</dbReference>
<keyword evidence="2" id="KW-0732">Signal</keyword>
<feature type="chain" id="PRO_5013019925" evidence="2">
    <location>
        <begin position="19"/>
        <end position="458"/>
    </location>
</feature>
<accession>A0A1M6L3I8</accession>
<organism evidence="3 4">
    <name type="scientific">Desulfatibacillum alkenivorans DSM 16219</name>
    <dbReference type="NCBI Taxonomy" id="1121393"/>
    <lineage>
        <taxon>Bacteria</taxon>
        <taxon>Pseudomonadati</taxon>
        <taxon>Thermodesulfobacteriota</taxon>
        <taxon>Desulfobacteria</taxon>
        <taxon>Desulfobacterales</taxon>
        <taxon>Desulfatibacillaceae</taxon>
        <taxon>Desulfatibacillum</taxon>
    </lineage>
</organism>
<evidence type="ECO:0000256" key="1">
    <source>
        <dbReference type="ARBA" id="ARBA00007613"/>
    </source>
</evidence>
<evidence type="ECO:0000313" key="3">
    <source>
        <dbReference type="EMBL" id="SHJ65629.1"/>
    </source>
</evidence>
<feature type="signal peptide" evidence="2">
    <location>
        <begin position="1"/>
        <end position="18"/>
    </location>
</feature>
<keyword evidence="4" id="KW-1185">Reference proteome</keyword>
<dbReference type="RefSeq" id="WP_073475423.1">
    <property type="nucleotide sequence ID" value="NZ_FQZU01000010.1"/>
</dbReference>
<comment type="similarity">
    <text evidence="1">Belongs to the outer membrane factor (OMF) (TC 1.B.17) family.</text>
</comment>
<dbReference type="SUPFAM" id="SSF56954">
    <property type="entry name" value="Outer membrane efflux proteins (OEP)"/>
    <property type="match status" value="1"/>
</dbReference>
<protein>
    <submittedName>
        <fullName evidence="3">Outer membrane protein TolC</fullName>
    </submittedName>
</protein>
<dbReference type="InterPro" id="IPR010131">
    <property type="entry name" value="MdtP/NodT-like"/>
</dbReference>
<dbReference type="InterPro" id="IPR003423">
    <property type="entry name" value="OMP_efflux"/>
</dbReference>
<proteinExistence type="inferred from homology"/>
<dbReference type="Pfam" id="PF02321">
    <property type="entry name" value="OEP"/>
    <property type="match status" value="2"/>
</dbReference>
<evidence type="ECO:0000313" key="4">
    <source>
        <dbReference type="Proteomes" id="UP000183994"/>
    </source>
</evidence>
<dbReference type="OrthoDB" id="367883at2"/>
<dbReference type="AlphaFoldDB" id="A0A1M6L3I8"/>
<dbReference type="EMBL" id="FQZU01000010">
    <property type="protein sequence ID" value="SHJ65629.1"/>
    <property type="molecule type" value="Genomic_DNA"/>
</dbReference>
<sequence>MFRYVVAILLILSCPAWAAQGDLEQAPACPDWKNVEVLDLNTAKQIAQANNPSLEAAAQRVSQARERVKQATSTYWPWLDLSGSVAHVDMAENEYDANLAQLKVFNPRAALANPEDYNTAKAGVSWLLFDGFNREFSRKAAKHGVQAFTQSQADVKRQLFSAVAGAFHNAQSAREDIAIARADQDFNQRLMEEAKVRYDVGAGSLSDVLNFEIAVRSAQTQLINSQRSYEVAMIGLAALLGLDDQEFASKACLARLEKETPHDLTPPIAAEYTDLAKKNRPDILQAEAAAAQAKASVGAAKGNFYPTLRLSAYSEASRANDAGFEEEDVENSVAASLSYNIFSGGLHKAKLAEARAAEREAKASLAQTKLAVIQDVNEAVAGVKAAQEQVKLQEETAGLVQRNRDLVQEEYKAGQTSLVRLNEAQRDLIQVRSNLSRARVYLRQAWHDLYMAAAYMPE</sequence>
<dbReference type="Gene3D" id="1.20.1600.10">
    <property type="entry name" value="Outer membrane efflux proteins (OEP)"/>
    <property type="match status" value="1"/>
</dbReference>
<reference evidence="4" key="1">
    <citation type="submission" date="2016-11" db="EMBL/GenBank/DDBJ databases">
        <authorList>
            <person name="Varghese N."/>
            <person name="Submissions S."/>
        </authorList>
    </citation>
    <scope>NUCLEOTIDE SEQUENCE [LARGE SCALE GENOMIC DNA]</scope>
    <source>
        <strain evidence="4">DSM 16219</strain>
    </source>
</reference>
<dbReference type="STRING" id="1121393.SAMN02745216_02016"/>